<dbReference type="STRING" id="1245528.M3K1D6"/>
<evidence type="ECO:0000256" key="1">
    <source>
        <dbReference type="ARBA" id="ARBA00004141"/>
    </source>
</evidence>
<protein>
    <submittedName>
        <fullName evidence="8">Arginine permease, putative</fullName>
    </submittedName>
</protein>
<feature type="transmembrane region" description="Helical" evidence="6">
    <location>
        <begin position="264"/>
        <end position="283"/>
    </location>
</feature>
<evidence type="ECO:0000313" key="8">
    <source>
        <dbReference type="EMBL" id="EMG48524.1"/>
    </source>
</evidence>
<feature type="transmembrane region" description="Helical" evidence="6">
    <location>
        <begin position="366"/>
        <end position="386"/>
    </location>
</feature>
<comment type="caution">
    <text evidence="8">The sequence shown here is derived from an EMBL/GenBank/DDBJ whole genome shotgun (WGS) entry which is preliminary data.</text>
</comment>
<dbReference type="HOGENOM" id="CLU_007946_12_1_1"/>
<feature type="transmembrane region" description="Helical" evidence="6">
    <location>
        <begin position="432"/>
        <end position="458"/>
    </location>
</feature>
<comment type="similarity">
    <text evidence="2">Belongs to the amino acid-polyamine-organocation (APC) superfamily. YAT (TC 2.A.3.10) family.</text>
</comment>
<evidence type="ECO:0000256" key="2">
    <source>
        <dbReference type="ARBA" id="ARBA00006983"/>
    </source>
</evidence>
<keyword evidence="4 6" id="KW-1133">Transmembrane helix</keyword>
<feature type="transmembrane region" description="Helical" evidence="6">
    <location>
        <begin position="52"/>
        <end position="71"/>
    </location>
</feature>
<dbReference type="Pfam" id="PF00324">
    <property type="entry name" value="AA_permease"/>
    <property type="match status" value="1"/>
</dbReference>
<dbReference type="PANTHER" id="PTHR43341:SF4">
    <property type="entry name" value="ARGININE PERMEASE CAN1-RELATED"/>
    <property type="match status" value="1"/>
</dbReference>
<keyword evidence="9" id="KW-1185">Reference proteome</keyword>
<accession>M3K1D6</accession>
<feature type="transmembrane region" description="Helical" evidence="6">
    <location>
        <begin position="392"/>
        <end position="411"/>
    </location>
</feature>
<dbReference type="Gene3D" id="1.20.1740.10">
    <property type="entry name" value="Amino acid/polyamine transporter I"/>
    <property type="match status" value="1"/>
</dbReference>
<feature type="transmembrane region" description="Helical" evidence="6">
    <location>
        <begin position="470"/>
        <end position="492"/>
    </location>
</feature>
<feature type="domain" description="Amino acid permease/ SLC12A" evidence="7">
    <location>
        <begin position="27"/>
        <end position="486"/>
    </location>
</feature>
<dbReference type="eggNOG" id="KOG1286">
    <property type="taxonomic scope" value="Eukaryota"/>
</dbReference>
<evidence type="ECO:0000256" key="3">
    <source>
        <dbReference type="ARBA" id="ARBA00022692"/>
    </source>
</evidence>
<feature type="transmembrane region" description="Helical" evidence="6">
    <location>
        <begin position="317"/>
        <end position="340"/>
    </location>
</feature>
<name>M3K1D6_CANMX</name>
<organism evidence="8 9">
    <name type="scientific">Candida maltosa (strain Xu316)</name>
    <name type="common">Yeast</name>
    <dbReference type="NCBI Taxonomy" id="1245528"/>
    <lineage>
        <taxon>Eukaryota</taxon>
        <taxon>Fungi</taxon>
        <taxon>Dikarya</taxon>
        <taxon>Ascomycota</taxon>
        <taxon>Saccharomycotina</taxon>
        <taxon>Pichiomycetes</taxon>
        <taxon>Debaryomycetaceae</taxon>
        <taxon>Candida/Lodderomyces clade</taxon>
        <taxon>Candida</taxon>
    </lineage>
</organism>
<dbReference type="Proteomes" id="UP000011777">
    <property type="component" value="Unassembled WGS sequence"/>
</dbReference>
<keyword evidence="3 6" id="KW-0812">Transmembrane</keyword>
<dbReference type="PANTHER" id="PTHR43341">
    <property type="entry name" value="AMINO ACID PERMEASE"/>
    <property type="match status" value="1"/>
</dbReference>
<reference evidence="8 9" key="1">
    <citation type="submission" date="2013-02" db="EMBL/GenBank/DDBJ databases">
        <title>Genome sequence of Candida maltosa Xu316, a potential industrial strain for xylitol and ethanol production.</title>
        <authorList>
            <person name="Yu J."/>
            <person name="Wang Q."/>
            <person name="Geng X."/>
            <person name="Bao W."/>
            <person name="He P."/>
            <person name="Cai J."/>
        </authorList>
    </citation>
    <scope>NUCLEOTIDE SEQUENCE [LARGE SCALE GENOMIC DNA]</scope>
    <source>
        <strain evidence="9">Xu316</strain>
    </source>
</reference>
<sequence length="515" mass="58318">MSESTPLIQHHHHHPHANTKRLLTSLHTSMISLGGIIGTGLFIGIRVTLLNGPIISLLSYIYISMMCYYIIQAVGEMSIYMPINGSLCQFQFIYISDPIGIMNNVIYWISWSVTLALELSLIYNILQYWDFGDWFYENEVLVIFCVWLVLTLINLYPVNNYGNIESVITVFKIVFLIGWINVGLMLMVFGDGGKEVGFKNWNKDLIWGIDHIKVIENPIASKMVNILSSLVTACFTFQSIESVAICSGEIKDVHKNLPKAIRYVVMRIIFCYIFSLFLLTLMIPCNDPRLIGDDDNGILSSPFLIGLINLGVNSSSYLLNFFNFIILISMISAANSNIYFGSRCLISMVEEDYFPEFFGKTTSSGVPVNAVLLTSSIGLISLLSKFKTVDVFFQLLINLCSTSGLLMWLFISISYLQFRKALVYNSIDHQKLYYVASFPMQFFSYFTIVSIIVIIFGNGIVNFWDFNLENFISCYATSMVLVVGSVTLSYLWGKPLIKPISDIDIFTNQSEHAFK</sequence>
<dbReference type="OrthoDB" id="5982228at2759"/>
<evidence type="ECO:0000259" key="7">
    <source>
        <dbReference type="Pfam" id="PF00324"/>
    </source>
</evidence>
<evidence type="ECO:0000256" key="5">
    <source>
        <dbReference type="ARBA" id="ARBA00023136"/>
    </source>
</evidence>
<dbReference type="OMA" id="NGSLCQF"/>
<feature type="transmembrane region" description="Helical" evidence="6">
    <location>
        <begin position="138"/>
        <end position="156"/>
    </location>
</feature>
<dbReference type="InterPro" id="IPR004841">
    <property type="entry name" value="AA-permease/SLC12A_dom"/>
</dbReference>
<comment type="subcellular location">
    <subcellularLocation>
        <location evidence="1">Membrane</location>
        <topology evidence="1">Multi-pass membrane protein</topology>
    </subcellularLocation>
</comment>
<dbReference type="InterPro" id="IPR050524">
    <property type="entry name" value="APC_YAT"/>
</dbReference>
<feature type="transmembrane region" description="Helical" evidence="6">
    <location>
        <begin position="168"/>
        <end position="189"/>
    </location>
</feature>
<feature type="transmembrane region" description="Helical" evidence="6">
    <location>
        <begin position="26"/>
        <end position="45"/>
    </location>
</feature>
<feature type="transmembrane region" description="Helical" evidence="6">
    <location>
        <begin position="105"/>
        <end position="126"/>
    </location>
</feature>
<dbReference type="GO" id="GO:0016020">
    <property type="term" value="C:membrane"/>
    <property type="evidence" value="ECO:0007669"/>
    <property type="project" value="UniProtKB-SubCell"/>
</dbReference>
<gene>
    <name evidence="8" type="ORF">G210_0895</name>
</gene>
<dbReference type="GO" id="GO:0015171">
    <property type="term" value="F:amino acid transmembrane transporter activity"/>
    <property type="evidence" value="ECO:0007669"/>
    <property type="project" value="TreeGrafter"/>
</dbReference>
<evidence type="ECO:0000313" key="9">
    <source>
        <dbReference type="Proteomes" id="UP000011777"/>
    </source>
</evidence>
<keyword evidence="5 6" id="KW-0472">Membrane</keyword>
<evidence type="ECO:0000256" key="4">
    <source>
        <dbReference type="ARBA" id="ARBA00022989"/>
    </source>
</evidence>
<dbReference type="EMBL" id="AOGT01001076">
    <property type="protein sequence ID" value="EMG48524.1"/>
    <property type="molecule type" value="Genomic_DNA"/>
</dbReference>
<dbReference type="AlphaFoldDB" id="M3K1D6"/>
<dbReference type="PIRSF" id="PIRSF006060">
    <property type="entry name" value="AA_transporter"/>
    <property type="match status" value="1"/>
</dbReference>
<evidence type="ECO:0000256" key="6">
    <source>
        <dbReference type="SAM" id="Phobius"/>
    </source>
</evidence>
<proteinExistence type="inferred from homology"/>